<organism evidence="1 2">
    <name type="scientific">Acaulospora colombiana</name>
    <dbReference type="NCBI Taxonomy" id="27376"/>
    <lineage>
        <taxon>Eukaryota</taxon>
        <taxon>Fungi</taxon>
        <taxon>Fungi incertae sedis</taxon>
        <taxon>Mucoromycota</taxon>
        <taxon>Glomeromycotina</taxon>
        <taxon>Glomeromycetes</taxon>
        <taxon>Diversisporales</taxon>
        <taxon>Acaulosporaceae</taxon>
        <taxon>Acaulospora</taxon>
    </lineage>
</organism>
<accession>A0ACA9K3Z3</accession>
<name>A0ACA9K3Z3_9GLOM</name>
<sequence>MIHTFGAHGTPGSIKKKDPEETGDVSTIFESLQLACQSKVVSLMTISLDCIGKLFSYNYLVEPDQRYTAEGERGQQHEDNKEDPGRLLIDRAVDVVCDCFIGENTDDQVQLQIIKALLAAVSSTVVPIHQSSLLKSIRTSYNIFLLSRNSKNQTIAQGTLTQMIHHVFGRINISNESKFESQAMDRKTSSSVSTIDESRSEHNFDLEIKEGGDDFDGQYGEKQNGEHDGKGSLDAESVYVEDDQASVKLENADENFNEEGIVGTPVKLEGVHALEFGQWNDATNSGEDVEKVIGEEVEDFKGPESAPVEEKMTLSSFENRKSFEAEHSNSSASKEELFVKDAFLVFRSLCKLSMKSMPTSDLKSHSMRSKLLSLHLILTILNSHINVFLSPNVLITSSTTHERTMFVLAIKQYLCLSLSRNAASHVPQVFEISLEIFWKCISKLRSHLKKEIEVFVNEIFLPILEMRGSSTKQKCALLNILARICSDPQTLVEIYLNYDCDREAMDNTYERIVNIVSKITTTYTAVTSSPNPVTINADKDSPNNGSTISLTSTSSLSSVIIPPSLSTKAITESTSSQLHQNLPDELALKYQGLECLVSILRSLVAWCGNKSSSESADEEKEEHPRRSEETIEFTSLQSSHTNKSSPSSSTMSVPGSMYSVSTDAKLAKPVDDPEEFGNLKQRKQVLQEGIKTFNFKPQKGISSLVAAGFIKSTEPAEIARFLLTTEGLGKAMIGEYLGEGEPENIATMHAFVDLMNFENMNFVDALRSFLQSFRLPGEAQKIDRFMLKFAERYVDGNPNQFANADTAYVLAYSVIMLNTDLHNPQIKRRMTKEEFVKNNRGINDNSDLPEEFLASIFEEIQNNEIKMKDEHDAALMQQVPASPGGIGISNIGSAIVNAGRDHKKAAHQAVLKEMANKTETLFKSMLRAQRRGIYTANTTFYSASHFEHVRPMFSVAWMPVLAGLSGPLQDTEDMETANLALEGFKLAIRIICLFDMELERNAFVTTLAKFTFLNNLGEMKPKNVDAIKTLLDIALTEGNYLKDSWKEVLTCVSQLERFQLISSGLDQDVVPGISVRKSSRHRSLDNGTRRSISKRSFSSRPNSQITYAEDVALESKSSQVVVAVDRIFSSSSKLSGTAIVEFVRALSGVSWEEIQSSTMTEHPRMFSLQKLVEISYYNMGRIRMEWSNVWAILGEHFNQVGCHPNINIGFFAIDSLRQLAMQFLAKEELPHFKFQKDFLRPFEHILTNSSNISIKDMVLRCIQQMIQAKSHNIKSGWKSLFGVCSAAAREDEESIVSMAFDIVRLLINDQFDDVVSNSNYPDLMMLEYPQYRIHEPINGSGGVTPTNKVITNDDPSFKFWYPLLFGFHDVVMNGEDLENDTLARIGCSCLQQLIVDNIKKLDYDHWGKICSKFVQLFESTTPYDLLDEDRHFVEAANELNGMYSGQNESGVNGFVSEVDLNTRSMIDDNYVDSEYSSTTTIPPNEQRAQEFNQIITKCLLQLLLIDVVNELLSNELVYELIPSVHLLIIGECLEKSYRFARKFNEDKNLRIALWKIGFMRQLPNLLKQESSSASCYLNLLVRMHRDDSADRREKKEDIEGKLVPLSLQIFKHYNSLDHDSQSRNINAWTPVVISVLNAYVRFDDDDVREVLIVIS</sequence>
<dbReference type="EMBL" id="CAJVPT010000768">
    <property type="protein sequence ID" value="CAG8450041.1"/>
    <property type="molecule type" value="Genomic_DNA"/>
</dbReference>
<evidence type="ECO:0000313" key="1">
    <source>
        <dbReference type="EMBL" id="CAG8450041.1"/>
    </source>
</evidence>
<gene>
    <name evidence="1" type="ORF">ACOLOM_LOCUS717</name>
</gene>
<evidence type="ECO:0000313" key="2">
    <source>
        <dbReference type="Proteomes" id="UP000789525"/>
    </source>
</evidence>
<reference evidence="1" key="1">
    <citation type="submission" date="2021-06" db="EMBL/GenBank/DDBJ databases">
        <authorList>
            <person name="Kallberg Y."/>
            <person name="Tangrot J."/>
            <person name="Rosling A."/>
        </authorList>
    </citation>
    <scope>NUCLEOTIDE SEQUENCE</scope>
    <source>
        <strain evidence="1">CL356</strain>
    </source>
</reference>
<comment type="caution">
    <text evidence="1">The sequence shown here is derived from an EMBL/GenBank/DDBJ whole genome shotgun (WGS) entry which is preliminary data.</text>
</comment>
<protein>
    <submittedName>
        <fullName evidence="1">3698_t:CDS:1</fullName>
    </submittedName>
</protein>
<proteinExistence type="predicted"/>
<dbReference type="Proteomes" id="UP000789525">
    <property type="component" value="Unassembled WGS sequence"/>
</dbReference>
<keyword evidence="2" id="KW-1185">Reference proteome</keyword>